<organism evidence="2 3">
    <name type="scientific">Gossypium barbadense</name>
    <name type="common">Sea Island cotton</name>
    <name type="synonym">Hibiscus barbadensis</name>
    <dbReference type="NCBI Taxonomy" id="3634"/>
    <lineage>
        <taxon>Eukaryota</taxon>
        <taxon>Viridiplantae</taxon>
        <taxon>Streptophyta</taxon>
        <taxon>Embryophyta</taxon>
        <taxon>Tracheophyta</taxon>
        <taxon>Spermatophyta</taxon>
        <taxon>Magnoliopsida</taxon>
        <taxon>eudicotyledons</taxon>
        <taxon>Gunneridae</taxon>
        <taxon>Pentapetalae</taxon>
        <taxon>rosids</taxon>
        <taxon>malvids</taxon>
        <taxon>Malvales</taxon>
        <taxon>Malvaceae</taxon>
        <taxon>Malvoideae</taxon>
        <taxon>Gossypium</taxon>
    </lineage>
</organism>
<feature type="compositionally biased region" description="Basic and acidic residues" evidence="1">
    <location>
        <begin position="1"/>
        <end position="15"/>
    </location>
</feature>
<proteinExistence type="predicted"/>
<name>A0A2P5YEL9_GOSBA</name>
<dbReference type="EMBL" id="KZ663289">
    <property type="protein sequence ID" value="PPS14033.1"/>
    <property type="molecule type" value="Genomic_DNA"/>
</dbReference>
<sequence length="146" mass="16304">MEESRREQLPKLKSEDEGEMGVSHIQGPGVGIRAGNVLMWQMRRANTVDNVCRRRESEDWLGERGLSSKSKRGREGVRDAGVRQKEGKGRRGRNRWQRLGRIMRRLADLNSQSSATGATRHDSALTHSIPAYIRRAAGAVGGTQRG</sequence>
<evidence type="ECO:0000313" key="2">
    <source>
        <dbReference type="EMBL" id="PPS14033.1"/>
    </source>
</evidence>
<evidence type="ECO:0000256" key="1">
    <source>
        <dbReference type="SAM" id="MobiDB-lite"/>
    </source>
</evidence>
<feature type="compositionally biased region" description="Basic and acidic residues" evidence="1">
    <location>
        <begin position="73"/>
        <end position="89"/>
    </location>
</feature>
<evidence type="ECO:0000313" key="3">
    <source>
        <dbReference type="Proteomes" id="UP000239757"/>
    </source>
</evidence>
<protein>
    <submittedName>
        <fullName evidence="2">Uncharacterized protein</fullName>
    </submittedName>
</protein>
<accession>A0A2P5YEL9</accession>
<feature type="region of interest" description="Disordered" evidence="1">
    <location>
        <begin position="1"/>
        <end position="27"/>
    </location>
</feature>
<feature type="region of interest" description="Disordered" evidence="1">
    <location>
        <begin position="54"/>
        <end position="94"/>
    </location>
</feature>
<dbReference type="AlphaFoldDB" id="A0A2P5YEL9"/>
<reference evidence="2 3" key="1">
    <citation type="submission" date="2015-01" db="EMBL/GenBank/DDBJ databases">
        <title>Genome of allotetraploid Gossypium barbadense reveals genomic plasticity and fiber elongation in cotton evolution.</title>
        <authorList>
            <person name="Chen X."/>
            <person name="Liu X."/>
            <person name="Zhao B."/>
            <person name="Zheng H."/>
            <person name="Hu Y."/>
            <person name="Lu G."/>
            <person name="Yang C."/>
            <person name="Chen J."/>
            <person name="Shan C."/>
            <person name="Zhang L."/>
            <person name="Zhou Y."/>
            <person name="Wang L."/>
            <person name="Guo W."/>
            <person name="Bai Y."/>
            <person name="Ruan J."/>
            <person name="Shangguan X."/>
            <person name="Mao Y."/>
            <person name="Jiang J."/>
            <person name="Zhu Y."/>
            <person name="Lei J."/>
            <person name="Kang H."/>
            <person name="Chen S."/>
            <person name="He X."/>
            <person name="Wang R."/>
            <person name="Wang Y."/>
            <person name="Chen J."/>
            <person name="Wang L."/>
            <person name="Yu S."/>
            <person name="Wang B."/>
            <person name="Wei J."/>
            <person name="Song S."/>
            <person name="Lu X."/>
            <person name="Gao Z."/>
            <person name="Gu W."/>
            <person name="Deng X."/>
            <person name="Ma D."/>
            <person name="Wang S."/>
            <person name="Liang W."/>
            <person name="Fang L."/>
            <person name="Cai C."/>
            <person name="Zhu X."/>
            <person name="Zhou B."/>
            <person name="Zhang Y."/>
            <person name="Chen Z."/>
            <person name="Xu S."/>
            <person name="Zhu R."/>
            <person name="Wang S."/>
            <person name="Zhang T."/>
            <person name="Zhao G."/>
        </authorList>
    </citation>
    <scope>NUCLEOTIDE SEQUENCE [LARGE SCALE GENOMIC DNA]</scope>
    <source>
        <strain evidence="3">cv. Xinhai21</strain>
        <tissue evidence="2">Leaf</tissue>
    </source>
</reference>
<gene>
    <name evidence="2" type="ORF">GOBAR_AA06546</name>
</gene>
<dbReference type="Proteomes" id="UP000239757">
    <property type="component" value="Unassembled WGS sequence"/>
</dbReference>